<dbReference type="Proteomes" id="UP000217083">
    <property type="component" value="Unassembled WGS sequence"/>
</dbReference>
<dbReference type="EMBL" id="NPIA01000006">
    <property type="protein sequence ID" value="OZM56453.1"/>
    <property type="molecule type" value="Genomic_DNA"/>
</dbReference>
<proteinExistence type="predicted"/>
<evidence type="ECO:0000313" key="2">
    <source>
        <dbReference type="Proteomes" id="UP000217083"/>
    </source>
</evidence>
<dbReference type="AlphaFoldDB" id="A0A263BRW5"/>
<sequence length="133" mass="15797">MALTIYYFRCDCGWQEEWISLISKRKRTIYQKLEKELQLATNHHALNEWRSVYHRFVNGEILEEEIKCRKSLVICTHCKHSAEQIVIYDKKLDKPIHAVLCNNCGIDDVQIFHNPMQLPCPVCKQVVKRRETP</sequence>
<accession>A0A263BRW5</accession>
<name>A0A263BRW5_9BACI</name>
<evidence type="ECO:0000313" key="1">
    <source>
        <dbReference type="EMBL" id="OZM56453.1"/>
    </source>
</evidence>
<keyword evidence="2" id="KW-1185">Reference proteome</keyword>
<comment type="caution">
    <text evidence="1">The sequence shown here is derived from an EMBL/GenBank/DDBJ whole genome shotgun (WGS) entry which is preliminary data.</text>
</comment>
<reference evidence="2" key="1">
    <citation type="submission" date="2017-08" db="EMBL/GenBank/DDBJ databases">
        <authorList>
            <person name="Huang Z."/>
        </authorList>
    </citation>
    <scope>NUCLEOTIDE SEQUENCE [LARGE SCALE GENOMIC DNA]</scope>
    <source>
        <strain evidence="2">SA5d-4</strain>
    </source>
</reference>
<organism evidence="1 2">
    <name type="scientific">Lottiidibacillus patelloidae</name>
    <dbReference type="NCBI Taxonomy" id="2670334"/>
    <lineage>
        <taxon>Bacteria</taxon>
        <taxon>Bacillati</taxon>
        <taxon>Bacillota</taxon>
        <taxon>Bacilli</taxon>
        <taxon>Bacillales</taxon>
        <taxon>Bacillaceae</taxon>
        <taxon>Lottiidibacillus</taxon>
    </lineage>
</organism>
<dbReference type="RefSeq" id="WP_094925430.1">
    <property type="nucleotide sequence ID" value="NZ_NPIA01000006.1"/>
</dbReference>
<protein>
    <submittedName>
        <fullName evidence="1">Uncharacterized protein</fullName>
    </submittedName>
</protein>
<gene>
    <name evidence="1" type="ORF">CIB95_11805</name>
</gene>
<reference evidence="1 2" key="2">
    <citation type="submission" date="2017-09" db="EMBL/GenBank/DDBJ databases">
        <title>Bacillus patelloidae sp. nov., isolated from the intestinal tract of a marine limpet.</title>
        <authorList>
            <person name="Liu R."/>
            <person name="Dong C."/>
            <person name="Shao Z."/>
        </authorList>
    </citation>
    <scope>NUCLEOTIDE SEQUENCE [LARGE SCALE GENOMIC DNA]</scope>
    <source>
        <strain evidence="1 2">SA5d-4</strain>
    </source>
</reference>